<feature type="binding site" evidence="11">
    <location>
        <position position="137"/>
    </location>
    <ligand>
        <name>substrate</name>
    </ligand>
</feature>
<feature type="binding site" evidence="11">
    <location>
        <position position="362"/>
    </location>
    <ligand>
        <name>substrate</name>
    </ligand>
</feature>
<evidence type="ECO:0000256" key="3">
    <source>
        <dbReference type="ARBA" id="ARBA00012094"/>
    </source>
</evidence>
<dbReference type="EC" id="3.7.1.2" evidence="3 13"/>
<dbReference type="GO" id="GO:0006572">
    <property type="term" value="P:L-tyrosine catabolic process"/>
    <property type="evidence" value="ECO:0007669"/>
    <property type="project" value="UniProtKB-UniRule"/>
</dbReference>
<feature type="domain" description="Fumarylacetoacetase N-terminal" evidence="15">
    <location>
        <begin position="18"/>
        <end position="127"/>
    </location>
</feature>
<dbReference type="InterPro" id="IPR036663">
    <property type="entry name" value="Fumarylacetoacetase_C_sf"/>
</dbReference>
<feature type="binding site" evidence="12">
    <location>
        <position position="269"/>
    </location>
    <ligand>
        <name>Mg(2+)</name>
        <dbReference type="ChEBI" id="CHEBI:18420"/>
    </ligand>
</feature>
<comment type="pathway">
    <text evidence="1 13">Amino-acid degradation; L-phenylalanine degradation; acetoacetate and fumarate from L-phenylalanine: step 6/6.</text>
</comment>
<feature type="binding site" evidence="12">
    <location>
        <position position="245"/>
    </location>
    <ligand>
        <name>Mg(2+)</name>
        <dbReference type="ChEBI" id="CHEBI:18420"/>
    </ligand>
</feature>
<comment type="similarity">
    <text evidence="2 13">Belongs to the FAH family.</text>
</comment>
<protein>
    <recommendedName>
        <fullName evidence="3 13">Fumarylacetoacetase</fullName>
        <ecNumber evidence="3 13">3.7.1.2</ecNumber>
    </recommendedName>
    <alternativeName>
        <fullName evidence="13">Fumarylacetoacetate hydrolase</fullName>
    </alternativeName>
</protein>
<evidence type="ECO:0000256" key="2">
    <source>
        <dbReference type="ARBA" id="ARBA00010211"/>
    </source>
</evidence>
<dbReference type="Proteomes" id="UP000664534">
    <property type="component" value="Unassembled WGS sequence"/>
</dbReference>
<keyword evidence="9 13" id="KW-0585">Phenylalanine catabolism</keyword>
<dbReference type="UniPathway" id="UPA00139">
    <property type="reaction ID" value="UER00341"/>
</dbReference>
<keyword evidence="17" id="KW-1185">Reference proteome</keyword>
<dbReference type="InterPro" id="IPR036462">
    <property type="entry name" value="Fumarylacetoacetase_N_sf"/>
</dbReference>
<evidence type="ECO:0000256" key="12">
    <source>
        <dbReference type="PIRSR" id="PIRSR605959-3"/>
    </source>
</evidence>
<keyword evidence="8 13" id="KW-0828">Tyrosine catabolism</keyword>
<evidence type="ECO:0000256" key="7">
    <source>
        <dbReference type="ARBA" id="ARBA00022842"/>
    </source>
</evidence>
<dbReference type="AlphaFoldDB" id="A0A8H3ILE3"/>
<evidence type="ECO:0000256" key="11">
    <source>
        <dbReference type="PIRSR" id="PIRSR605959-2"/>
    </source>
</evidence>
<dbReference type="GO" id="GO:0006559">
    <property type="term" value="P:L-phenylalanine catabolic process"/>
    <property type="evidence" value="ECO:0007669"/>
    <property type="project" value="UniProtKB-UniRule"/>
</dbReference>
<dbReference type="InterPro" id="IPR015377">
    <property type="entry name" value="Fumarylacetoacetase_N"/>
</dbReference>
<dbReference type="OrthoDB" id="9971669at2759"/>
<evidence type="ECO:0000259" key="14">
    <source>
        <dbReference type="Pfam" id="PF01557"/>
    </source>
</evidence>
<comment type="caution">
    <text evidence="16">The sequence shown here is derived from an EMBL/GenBank/DDBJ whole genome shotgun (WGS) entry which is preliminary data.</text>
</comment>
<dbReference type="Gene3D" id="3.90.850.10">
    <property type="entry name" value="Fumarylacetoacetase-like, C-terminal domain"/>
    <property type="match status" value="1"/>
</dbReference>
<keyword evidence="6 12" id="KW-0106">Calcium</keyword>
<accession>A0A8H3ILE3</accession>
<evidence type="ECO:0000256" key="5">
    <source>
        <dbReference type="ARBA" id="ARBA00022801"/>
    </source>
</evidence>
<reference evidence="16" key="1">
    <citation type="submission" date="2021-03" db="EMBL/GenBank/DDBJ databases">
        <authorList>
            <person name="Tagirdzhanova G."/>
        </authorList>
    </citation>
    <scope>NUCLEOTIDE SEQUENCE</scope>
</reference>
<dbReference type="GO" id="GO:1902000">
    <property type="term" value="P:homogentisate catabolic process"/>
    <property type="evidence" value="ECO:0007669"/>
    <property type="project" value="TreeGrafter"/>
</dbReference>
<dbReference type="Pfam" id="PF01557">
    <property type="entry name" value="FAA_hydrolase"/>
    <property type="match status" value="1"/>
</dbReference>
<evidence type="ECO:0000313" key="16">
    <source>
        <dbReference type="EMBL" id="CAF9917904.1"/>
    </source>
</evidence>
<dbReference type="GO" id="GO:0004334">
    <property type="term" value="F:fumarylacetoacetase activity"/>
    <property type="evidence" value="ECO:0007669"/>
    <property type="project" value="UniProtKB-UniRule"/>
</dbReference>
<gene>
    <name evidence="16" type="ORF">IMSHALPRED_003779</name>
</gene>
<dbReference type="SUPFAM" id="SSF63433">
    <property type="entry name" value="Fumarylacetoacetate hydrolase, FAH, N-terminal domain"/>
    <property type="match status" value="1"/>
</dbReference>
<evidence type="ECO:0000256" key="1">
    <source>
        <dbReference type="ARBA" id="ARBA00004782"/>
    </source>
</evidence>
<evidence type="ECO:0000259" key="15">
    <source>
        <dbReference type="Pfam" id="PF09298"/>
    </source>
</evidence>
<evidence type="ECO:0000256" key="4">
    <source>
        <dbReference type="ARBA" id="ARBA00022723"/>
    </source>
</evidence>
<keyword evidence="4 12" id="KW-0479">Metal-binding</keyword>
<feature type="binding site" evidence="12">
    <location>
        <position position="213"/>
    </location>
    <ligand>
        <name>Ca(2+)</name>
        <dbReference type="ChEBI" id="CHEBI:29108"/>
    </ligand>
</feature>
<dbReference type="PANTHER" id="PTHR43069">
    <property type="entry name" value="FUMARYLACETOACETASE"/>
    <property type="match status" value="1"/>
</dbReference>
<organism evidence="16 17">
    <name type="scientific">Imshaugia aleurites</name>
    <dbReference type="NCBI Taxonomy" id="172621"/>
    <lineage>
        <taxon>Eukaryota</taxon>
        <taxon>Fungi</taxon>
        <taxon>Dikarya</taxon>
        <taxon>Ascomycota</taxon>
        <taxon>Pezizomycotina</taxon>
        <taxon>Lecanoromycetes</taxon>
        <taxon>OSLEUM clade</taxon>
        <taxon>Lecanoromycetidae</taxon>
        <taxon>Lecanorales</taxon>
        <taxon>Lecanorineae</taxon>
        <taxon>Parmeliaceae</taxon>
        <taxon>Imshaugia</taxon>
    </lineage>
</organism>
<keyword evidence="7 12" id="KW-0460">Magnesium</keyword>
<name>A0A8H3ILE3_9LECA</name>
<comment type="cofactor">
    <cofactor evidence="13">
        <name>Mg(2+)</name>
        <dbReference type="ChEBI" id="CHEBI:18420"/>
    </cofactor>
    <cofactor evidence="13">
        <name>Ca(2+)</name>
        <dbReference type="ChEBI" id="CHEBI:29108"/>
    </cofactor>
</comment>
<evidence type="ECO:0000256" key="10">
    <source>
        <dbReference type="PIRSR" id="PIRSR605959-1"/>
    </source>
</evidence>
<feature type="binding site" evidence="11">
    <location>
        <position position="151"/>
    </location>
    <ligand>
        <name>substrate</name>
    </ligand>
</feature>
<feature type="binding site" evidence="12">
    <location>
        <position position="265"/>
    </location>
    <ligand>
        <name>Mg(2+)</name>
        <dbReference type="ChEBI" id="CHEBI:18420"/>
    </ligand>
</feature>
<dbReference type="InterPro" id="IPR005959">
    <property type="entry name" value="Fumarylacetoacetase"/>
</dbReference>
<dbReference type="Pfam" id="PF09298">
    <property type="entry name" value="FAA_hydrolase_N"/>
    <property type="match status" value="1"/>
</dbReference>
<dbReference type="InterPro" id="IPR011234">
    <property type="entry name" value="Fumarylacetoacetase-like_C"/>
</dbReference>
<feature type="binding site" evidence="12">
    <location>
        <position position="245"/>
    </location>
    <ligand>
        <name>Ca(2+)</name>
        <dbReference type="ChEBI" id="CHEBI:29108"/>
    </ligand>
</feature>
<dbReference type="NCBIfam" id="TIGR01266">
    <property type="entry name" value="fum_ac_acetase"/>
    <property type="match status" value="1"/>
</dbReference>
<evidence type="ECO:0000256" key="13">
    <source>
        <dbReference type="RuleBase" id="RU366008"/>
    </source>
</evidence>
<dbReference type="PANTHER" id="PTHR43069:SF2">
    <property type="entry name" value="FUMARYLACETOACETASE"/>
    <property type="match status" value="1"/>
</dbReference>
<dbReference type="Gene3D" id="2.30.30.230">
    <property type="entry name" value="Fumarylacetoacetase, N-terminal domain"/>
    <property type="match status" value="1"/>
</dbReference>
<proteinExistence type="inferred from homology"/>
<comment type="catalytic activity">
    <reaction evidence="13">
        <text>4-fumarylacetoacetate + H2O = acetoacetate + fumarate + H(+)</text>
        <dbReference type="Rhea" id="RHEA:10244"/>
        <dbReference type="ChEBI" id="CHEBI:13705"/>
        <dbReference type="ChEBI" id="CHEBI:15377"/>
        <dbReference type="ChEBI" id="CHEBI:15378"/>
        <dbReference type="ChEBI" id="CHEBI:18034"/>
        <dbReference type="ChEBI" id="CHEBI:29806"/>
        <dbReference type="EC" id="3.7.1.2"/>
    </reaction>
</comment>
<evidence type="ECO:0000313" key="17">
    <source>
        <dbReference type="Proteomes" id="UP000664534"/>
    </source>
</evidence>
<evidence type="ECO:0000256" key="8">
    <source>
        <dbReference type="ARBA" id="ARBA00022878"/>
    </source>
</evidence>
<keyword evidence="5 13" id="KW-0378">Hydrolase</keyword>
<feature type="binding site" evidence="11">
    <location>
        <position position="252"/>
    </location>
    <ligand>
        <name>substrate</name>
    </ligand>
</feature>
<feature type="active site" description="Proton acceptor" evidence="10">
    <location>
        <position position="142"/>
    </location>
</feature>
<dbReference type="SUPFAM" id="SSF56529">
    <property type="entry name" value="FAH"/>
    <property type="match status" value="1"/>
</dbReference>
<dbReference type="FunFam" id="3.90.850.10:FF:000009">
    <property type="entry name" value="Fumarylacetoacetase"/>
    <property type="match status" value="1"/>
</dbReference>
<feature type="domain" description="Fumarylacetoacetase-like C-terminal" evidence="14">
    <location>
        <begin position="140"/>
        <end position="406"/>
    </location>
</feature>
<dbReference type="GO" id="GO:0046872">
    <property type="term" value="F:metal ion binding"/>
    <property type="evidence" value="ECO:0007669"/>
    <property type="project" value="UniProtKB-UniRule"/>
</dbReference>
<feature type="binding site" evidence="12">
    <location>
        <position position="211"/>
    </location>
    <ligand>
        <name>Ca(2+)</name>
        <dbReference type="ChEBI" id="CHEBI:29108"/>
    </ligand>
</feature>
<evidence type="ECO:0000256" key="6">
    <source>
        <dbReference type="ARBA" id="ARBA00022837"/>
    </source>
</evidence>
<sequence>MAPRSWLDIAADSHFSLANIPFGIITTPHSSSPHVGVAIGKYALDLSMFAAHSGFADCPAITSHLDVFSQPTLNDFAALGRAVHRDVRQYLQDFFVEGSKSRPAEAFAKPYDRRGLFPLKDVKTHLPFHIGDYTDFFVGKHHAQNAGALIRGIDNALNPNYMHLPVGYHGRASSVVVSGTSIRRPHGQIMEDLTAKVPKPIFTPSKRLDFELELGAFVCKANKMGEPVSIKEADENIFGLVLMNDWSARDIQGWEMVPLGPFNSKNFGTSVSAWVVLVDALEPFRVSGIENEHEALAYLREGKKENVYDLKLEVELTTKSGTSTTITRTNGKNLLFSFPQMLAHHTAGGCPMQVGDLLGSGTVSGTEPDTMSGSMLELSANGKNKIKLHGGDERTYLEDYDTVTLKGWAGGEEAGLVGFGDCTGMIEPAITIQ</sequence>
<evidence type="ECO:0000256" key="9">
    <source>
        <dbReference type="ARBA" id="ARBA00023232"/>
    </source>
</evidence>
<dbReference type="EMBL" id="CAJPDT010000019">
    <property type="protein sequence ID" value="CAF9917904.1"/>
    <property type="molecule type" value="Genomic_DNA"/>
</dbReference>
<feature type="binding site" evidence="12">
    <location>
        <position position="135"/>
    </location>
    <ligand>
        <name>Ca(2+)</name>
        <dbReference type="ChEBI" id="CHEBI:29108"/>
    </ligand>
</feature>